<name>A0ABU3ZU93_9SPHN</name>
<protein>
    <submittedName>
        <fullName evidence="1">Uncharacterized protein</fullName>
    </submittedName>
</protein>
<comment type="caution">
    <text evidence="1">The sequence shown here is derived from an EMBL/GenBank/DDBJ whole genome shotgun (WGS) entry which is preliminary data.</text>
</comment>
<evidence type="ECO:0000313" key="2">
    <source>
        <dbReference type="Proteomes" id="UP001185984"/>
    </source>
</evidence>
<proteinExistence type="predicted"/>
<evidence type="ECO:0000313" key="1">
    <source>
        <dbReference type="EMBL" id="MDV5823080.1"/>
    </source>
</evidence>
<accession>A0ABU3ZU93</accession>
<keyword evidence="2" id="KW-1185">Reference proteome</keyword>
<sequence>MSGPPASITSMRGLAAGVKLARPAQRPRHRSGLQALSKRLKTFTLKLCRFTADMAEKLISAELGRLVSQISRTISSVLTSRDAVMKTVDMAVMQKGRAEVEPYLYHLRGASGEWPDGLAAPVFEVRIVGSTTEKAIAAAKVRLAAELSIYDFHHAWLKNDDGWTVWSSAEDDIGSE</sequence>
<organism evidence="1 2">
    <name type="scientific">Sphingobium naphthae</name>
    <dbReference type="NCBI Taxonomy" id="1886786"/>
    <lineage>
        <taxon>Bacteria</taxon>
        <taxon>Pseudomonadati</taxon>
        <taxon>Pseudomonadota</taxon>
        <taxon>Alphaproteobacteria</taxon>
        <taxon>Sphingomonadales</taxon>
        <taxon>Sphingomonadaceae</taxon>
        <taxon>Sphingobium</taxon>
    </lineage>
</organism>
<gene>
    <name evidence="1" type="ORF">O0R41_05645</name>
</gene>
<dbReference type="RefSeq" id="WP_317516105.1">
    <property type="nucleotide sequence ID" value="NZ_JAPTHD010000001.1"/>
</dbReference>
<dbReference type="Proteomes" id="UP001185984">
    <property type="component" value="Unassembled WGS sequence"/>
</dbReference>
<dbReference type="EMBL" id="JAPTHD010000001">
    <property type="protein sequence ID" value="MDV5823080.1"/>
    <property type="molecule type" value="Genomic_DNA"/>
</dbReference>
<reference evidence="2" key="1">
    <citation type="journal article" date="2022" name="J Environ Chem Eng">
        <title>Biodegradation of petroleum oil using a constructed nonpathogenic and heavy metal-tolerant bacterial consortium isolated from marine sponges.</title>
        <authorList>
            <person name="Dechsakulwatana C."/>
            <person name="Rungsihiranrut A."/>
            <person name="Muangchinda C."/>
            <person name="Ningthoujam R."/>
            <person name="Klankeo P."/>
            <person name="Pinyakong O."/>
        </authorList>
    </citation>
    <scope>NUCLEOTIDE SEQUENCE [LARGE SCALE GENOMIC DNA]</scope>
    <source>
        <strain evidence="2">MO2-4</strain>
    </source>
</reference>